<dbReference type="EMBL" id="JAAZON010000126">
    <property type="protein sequence ID" value="NMC62162.1"/>
    <property type="molecule type" value="Genomic_DNA"/>
</dbReference>
<evidence type="ECO:0000313" key="2">
    <source>
        <dbReference type="Proteomes" id="UP000524246"/>
    </source>
</evidence>
<accession>A0A7X9FPZ3</accession>
<sequence>MKTTIQLSDHMHTFLSSLCKREEKTLGEEVEEIVIHYYQTQRKTNNDSDIPLLPARAEAKPVTPEMVDEILSGVY</sequence>
<organism evidence="1 2">
    <name type="scientific">SAR324 cluster bacterium</name>
    <dbReference type="NCBI Taxonomy" id="2024889"/>
    <lineage>
        <taxon>Bacteria</taxon>
        <taxon>Deltaproteobacteria</taxon>
        <taxon>SAR324 cluster</taxon>
    </lineage>
</organism>
<proteinExistence type="predicted"/>
<gene>
    <name evidence="1" type="ORF">GYA55_03245</name>
</gene>
<dbReference type="AlphaFoldDB" id="A0A7X9FPZ3"/>
<reference evidence="1 2" key="1">
    <citation type="journal article" date="2020" name="Biotechnol. Biofuels">
        <title>New insights from the biogas microbiome by comprehensive genome-resolved metagenomics of nearly 1600 species originating from multiple anaerobic digesters.</title>
        <authorList>
            <person name="Campanaro S."/>
            <person name="Treu L."/>
            <person name="Rodriguez-R L.M."/>
            <person name="Kovalovszki A."/>
            <person name="Ziels R.M."/>
            <person name="Maus I."/>
            <person name="Zhu X."/>
            <person name="Kougias P.G."/>
            <person name="Basile A."/>
            <person name="Luo G."/>
            <person name="Schluter A."/>
            <person name="Konstantinidis K.T."/>
            <person name="Angelidaki I."/>
        </authorList>
    </citation>
    <scope>NUCLEOTIDE SEQUENCE [LARGE SCALE GENOMIC DNA]</scope>
    <source>
        <strain evidence="1">AS27yjCOA_65</strain>
    </source>
</reference>
<protein>
    <recommendedName>
        <fullName evidence="3">CopG family transcriptional regulator</fullName>
    </recommendedName>
</protein>
<name>A0A7X9FPZ3_9DELT</name>
<evidence type="ECO:0000313" key="1">
    <source>
        <dbReference type="EMBL" id="NMC62162.1"/>
    </source>
</evidence>
<dbReference type="Proteomes" id="UP000524246">
    <property type="component" value="Unassembled WGS sequence"/>
</dbReference>
<comment type="caution">
    <text evidence="1">The sequence shown here is derived from an EMBL/GenBank/DDBJ whole genome shotgun (WGS) entry which is preliminary data.</text>
</comment>
<evidence type="ECO:0008006" key="3">
    <source>
        <dbReference type="Google" id="ProtNLM"/>
    </source>
</evidence>